<dbReference type="InterPro" id="IPR036363">
    <property type="entry name" value="Thiol_cytolysin_ab_sf"/>
</dbReference>
<keyword evidence="6 14" id="KW-0812">Transmembrane</keyword>
<dbReference type="InterPro" id="IPR035390">
    <property type="entry name" value="Thiol_cytolys_C"/>
</dbReference>
<keyword evidence="10" id="KW-0843">Virulence</keyword>
<keyword evidence="7 14" id="KW-0354">Hemolysis</keyword>
<evidence type="ECO:0000313" key="16">
    <source>
        <dbReference type="EMBL" id="QIL47727.1"/>
    </source>
</evidence>
<gene>
    <name evidence="16" type="ORF">G7082_03825</name>
</gene>
<proteinExistence type="inferred from homology"/>
<comment type="similarity">
    <text evidence="1 14">Belongs to the cholesterol-dependent cytolysin family.</text>
</comment>
<dbReference type="GO" id="GO:0031640">
    <property type="term" value="P:killing of cells of another organism"/>
    <property type="evidence" value="ECO:0007669"/>
    <property type="project" value="UniProtKB-KW"/>
</dbReference>
<evidence type="ECO:0000256" key="7">
    <source>
        <dbReference type="ARBA" id="ARBA00022735"/>
    </source>
</evidence>
<dbReference type="Pfam" id="PF17440">
    <property type="entry name" value="Thiol_cytolys_C"/>
    <property type="match status" value="1"/>
</dbReference>
<evidence type="ECO:0000256" key="1">
    <source>
        <dbReference type="ARBA" id="ARBA00008503"/>
    </source>
</evidence>
<evidence type="ECO:0000256" key="11">
    <source>
        <dbReference type="ARBA" id="ARBA00023121"/>
    </source>
</evidence>
<evidence type="ECO:0000256" key="3">
    <source>
        <dbReference type="ARBA" id="ARBA00022511"/>
    </source>
</evidence>
<keyword evidence="2 14" id="KW-1134">Transmembrane beta strand</keyword>
<evidence type="ECO:0000256" key="8">
    <source>
        <dbReference type="ARBA" id="ARBA00022852"/>
    </source>
</evidence>
<dbReference type="GO" id="GO:0015485">
    <property type="term" value="F:cholesterol binding"/>
    <property type="evidence" value="ECO:0007669"/>
    <property type="project" value="InterPro"/>
</dbReference>
<evidence type="ECO:0000256" key="4">
    <source>
        <dbReference type="ARBA" id="ARBA00022525"/>
    </source>
</evidence>
<keyword evidence="17" id="KW-1185">Reference proteome</keyword>
<evidence type="ECO:0000256" key="6">
    <source>
        <dbReference type="ARBA" id="ARBA00022692"/>
    </source>
</evidence>
<dbReference type="Gene3D" id="3.30.1040.20">
    <property type="match status" value="1"/>
</dbReference>
<evidence type="ECO:0000256" key="12">
    <source>
        <dbReference type="ARBA" id="ARBA00023136"/>
    </source>
</evidence>
<evidence type="ECO:0000256" key="2">
    <source>
        <dbReference type="ARBA" id="ARBA00022452"/>
    </source>
</evidence>
<dbReference type="Pfam" id="PF01289">
    <property type="entry name" value="Thiol_cytolysin"/>
    <property type="match status" value="1"/>
</dbReference>
<keyword evidence="8 14" id="KW-0204">Cytolysis</keyword>
<sequence>MLSKKIFLKRVLISGMIMLPVTSCGLTKVYAKDRIVEPEIKQSESVVDSKGKNNELDDYIYGLNYDPLKILSFQGETIKTTPPTETDWREGKFYVIEKKKSSMTDGSADISVLSNNEGCLYPGSILLANRDLAEGRPTAVSANRRGVTLSIDLPGMTEKDNQETVKKPNYGNVNGAVQTLIERWIKNYPEYKEVPSKVEFQQSEAYSMSQLKTQFGLGFEQAAQKLNVNFEAISNGESRCIVLKFKQIYFTVNADLKTSPGQYFGNNVTASDLERRGVNQSSPPAYVSNVSYGRTVYAAVETNSNSDKFKLAVQAVIKGQDISSDVELKQIVENSTFKAVAYGGGAGSASKVVQGNLDSIKEIIDEGKYFTRDTPAVPISFGTVFLKDNAQAVTKNTTDYIETTVKEFSGGAINLVHSGWYVARYYINWDEISYDGNGQEVLTPKSWIENDQDKTMGFSTTIPLPANARNIQVKIKECTGLAWDWWKVVYDKNNLPLTNNRTITIWGTTLVPDCDDSST</sequence>
<dbReference type="InterPro" id="IPR038700">
    <property type="entry name" value="Thiol_cytolys_C_sf"/>
</dbReference>
<keyword evidence="11 14" id="KW-0446">Lipid-binding</keyword>
<dbReference type="Proteomes" id="UP000501747">
    <property type="component" value="Chromosome"/>
</dbReference>
<dbReference type="Gene3D" id="3.90.840.10">
    <property type="entry name" value="Thiol-activated cytolysin superfamily/Thiol-activated cytolysin, alpha-beta domain"/>
    <property type="match status" value="1"/>
</dbReference>
<comment type="subcellular location">
    <subcellularLocation>
        <location evidence="14">Secreted</location>
    </subcellularLocation>
    <subcellularLocation>
        <location evidence="14">Host cell membrane</location>
        <topology evidence="14">Multi-pass membrane protein</topology>
    </subcellularLocation>
</comment>
<evidence type="ECO:0000256" key="9">
    <source>
        <dbReference type="ARBA" id="ARBA00022870"/>
    </source>
</evidence>
<evidence type="ECO:0000256" key="14">
    <source>
        <dbReference type="RuleBase" id="RU364025"/>
    </source>
</evidence>
<evidence type="ECO:0000313" key="17">
    <source>
        <dbReference type="Proteomes" id="UP000501747"/>
    </source>
</evidence>
<dbReference type="Gene3D" id="2.60.40.1430">
    <property type="entry name" value="Perfringolysin, domain 4"/>
    <property type="match status" value="1"/>
</dbReference>
<accession>A0A6G8ARV8</accession>
<dbReference type="InterPro" id="IPR001869">
    <property type="entry name" value="Thiol_cytolysin"/>
</dbReference>
<keyword evidence="12 14" id="KW-0472">Membrane</keyword>
<dbReference type="Gene3D" id="3.40.30.40">
    <property type="entry name" value="Perfringolysin"/>
    <property type="match status" value="1"/>
</dbReference>
<dbReference type="SUPFAM" id="SSF56978">
    <property type="entry name" value="Perfringolysin"/>
    <property type="match status" value="1"/>
</dbReference>
<dbReference type="AlphaFoldDB" id="A0A6G8ARV8"/>
<evidence type="ECO:0000256" key="10">
    <source>
        <dbReference type="ARBA" id="ARBA00023026"/>
    </source>
</evidence>
<evidence type="ECO:0000256" key="5">
    <source>
        <dbReference type="ARBA" id="ARBA00022656"/>
    </source>
</evidence>
<comment type="function">
    <text evidence="14">A cholesterol-dependent toxin that causes cytolysis by forming pores in cholesterol containing host membranes. After binding to target membranes, the protein undergoes a major conformation change, leading to its insertion in the host membrane and formation of an oligomeric pore complex. Cholesterol is required for binding to host membranes, membrane insertion and pore formation; cholesterol binding is mediated by a Thr-Leu pair in the C-terminus. Can be reversibly inactivated by oxidation.</text>
</comment>
<dbReference type="EMBL" id="CP049887">
    <property type="protein sequence ID" value="QIL47727.1"/>
    <property type="molecule type" value="Genomic_DNA"/>
</dbReference>
<dbReference type="GO" id="GO:0005576">
    <property type="term" value="C:extracellular region"/>
    <property type="evidence" value="ECO:0007669"/>
    <property type="project" value="UniProtKB-SubCell"/>
</dbReference>
<evidence type="ECO:0000259" key="15">
    <source>
        <dbReference type="Pfam" id="PF17440"/>
    </source>
</evidence>
<evidence type="ECO:0000256" key="13">
    <source>
        <dbReference type="ARBA" id="ARBA00030056"/>
    </source>
</evidence>
<dbReference type="PRINTS" id="PR01400">
    <property type="entry name" value="TACYTOLYSIN"/>
</dbReference>
<dbReference type="RefSeq" id="WP_166033899.1">
    <property type="nucleotide sequence ID" value="NZ_CP049887.1"/>
</dbReference>
<keyword evidence="9 14" id="KW-1043">Host membrane</keyword>
<keyword evidence="4 14" id="KW-0964">Secreted</keyword>
<dbReference type="GO" id="GO:0020002">
    <property type="term" value="C:host cell plasma membrane"/>
    <property type="evidence" value="ECO:0007669"/>
    <property type="project" value="UniProtKB-SubCell"/>
</dbReference>
<name>A0A6G8ARV8_9ENTE</name>
<reference evidence="16 17" key="1">
    <citation type="submission" date="2020-03" db="EMBL/GenBank/DDBJ databases">
        <title>Vagococcus sp. nov., isolated from beetles.</title>
        <authorList>
            <person name="Hyun D.-W."/>
            <person name="Bae J.-W."/>
        </authorList>
    </citation>
    <scope>NUCLEOTIDE SEQUENCE [LARGE SCALE GENOMIC DNA]</scope>
    <source>
        <strain evidence="16 17">HDW17B</strain>
    </source>
</reference>
<organism evidence="16 17">
    <name type="scientific">Vagococcus hydrophili</name>
    <dbReference type="NCBI Taxonomy" id="2714947"/>
    <lineage>
        <taxon>Bacteria</taxon>
        <taxon>Bacillati</taxon>
        <taxon>Bacillota</taxon>
        <taxon>Bacilli</taxon>
        <taxon>Lactobacillales</taxon>
        <taxon>Enterococcaceae</taxon>
        <taxon>Vagococcus</taxon>
    </lineage>
</organism>
<dbReference type="GO" id="GO:0090729">
    <property type="term" value="F:toxin activity"/>
    <property type="evidence" value="ECO:0007669"/>
    <property type="project" value="UniProtKB-KW"/>
</dbReference>
<dbReference type="KEGG" id="vhy:G7082_03825"/>
<dbReference type="InterPro" id="IPR036359">
    <property type="entry name" value="Thiol_cytolysin_sf"/>
</dbReference>
<protein>
    <recommendedName>
        <fullName evidence="13 14">Thiol-activated cytolysin</fullName>
    </recommendedName>
</protein>
<keyword evidence="3 14" id="KW-1032">Host cell membrane</keyword>
<keyword evidence="5 14" id="KW-0800">Toxin</keyword>
<feature type="domain" description="Thiol-activated cytolysin C-terminal" evidence="15">
    <location>
        <begin position="413"/>
        <end position="512"/>
    </location>
</feature>